<keyword evidence="2" id="KW-1185">Reference proteome</keyword>
<dbReference type="Proteomes" id="UP001461498">
    <property type="component" value="Unassembled WGS sequence"/>
</dbReference>
<dbReference type="EMBL" id="JAPXFL010000001">
    <property type="protein sequence ID" value="KAK9511656.1"/>
    <property type="molecule type" value="Genomic_DNA"/>
</dbReference>
<evidence type="ECO:0000313" key="2">
    <source>
        <dbReference type="Proteomes" id="UP001461498"/>
    </source>
</evidence>
<accession>A0AAW1DKU9</accession>
<reference evidence="1 2" key="1">
    <citation type="submission" date="2022-12" db="EMBL/GenBank/DDBJ databases">
        <title>Chromosome-level genome assembly of true bugs.</title>
        <authorList>
            <person name="Ma L."/>
            <person name="Li H."/>
        </authorList>
    </citation>
    <scope>NUCLEOTIDE SEQUENCE [LARGE SCALE GENOMIC DNA]</scope>
    <source>
        <strain evidence="1">Lab_2022b</strain>
    </source>
</reference>
<evidence type="ECO:0000313" key="1">
    <source>
        <dbReference type="EMBL" id="KAK9511656.1"/>
    </source>
</evidence>
<name>A0AAW1DKU9_9HEMI</name>
<sequence length="108" mass="12599">MVLWQKMALRIVLGLNANATCRGLFKNPNILTVPSIYIYNCLLIYKNSPSLFERYINSTSYNTRGKNNLMFPLHKLSSYERGYLYNVIRFTHICPSTQRLLTDSLLPY</sequence>
<proteinExistence type="predicted"/>
<protein>
    <submittedName>
        <fullName evidence="1">Uncharacterized protein</fullName>
    </submittedName>
</protein>
<dbReference type="AlphaFoldDB" id="A0AAW1DKU9"/>
<gene>
    <name evidence="1" type="ORF">O3M35_000276</name>
</gene>
<comment type="caution">
    <text evidence="1">The sequence shown here is derived from an EMBL/GenBank/DDBJ whole genome shotgun (WGS) entry which is preliminary data.</text>
</comment>
<organism evidence="1 2">
    <name type="scientific">Rhynocoris fuscipes</name>
    <dbReference type="NCBI Taxonomy" id="488301"/>
    <lineage>
        <taxon>Eukaryota</taxon>
        <taxon>Metazoa</taxon>
        <taxon>Ecdysozoa</taxon>
        <taxon>Arthropoda</taxon>
        <taxon>Hexapoda</taxon>
        <taxon>Insecta</taxon>
        <taxon>Pterygota</taxon>
        <taxon>Neoptera</taxon>
        <taxon>Paraneoptera</taxon>
        <taxon>Hemiptera</taxon>
        <taxon>Heteroptera</taxon>
        <taxon>Panheteroptera</taxon>
        <taxon>Cimicomorpha</taxon>
        <taxon>Reduviidae</taxon>
        <taxon>Harpactorinae</taxon>
        <taxon>Harpactorini</taxon>
        <taxon>Rhynocoris</taxon>
    </lineage>
</organism>